<protein>
    <submittedName>
        <fullName evidence="2">Uncharacterized protein</fullName>
    </submittedName>
</protein>
<proteinExistence type="predicted"/>
<keyword evidence="1" id="KW-0472">Membrane</keyword>
<gene>
    <name evidence="2" type="ORF">EDD68_10538</name>
</gene>
<keyword evidence="3" id="KW-1185">Reference proteome</keyword>
<reference evidence="2 3" key="1">
    <citation type="submission" date="2019-03" db="EMBL/GenBank/DDBJ databases">
        <title>Genomic Encyclopedia of Type Strains, Phase IV (KMG-IV): sequencing the most valuable type-strain genomes for metagenomic binning, comparative biology and taxonomic classification.</title>
        <authorList>
            <person name="Goeker M."/>
        </authorList>
    </citation>
    <scope>NUCLEOTIDE SEQUENCE [LARGE SCALE GENOMIC DNA]</scope>
    <source>
        <strain evidence="2 3">DSM 25894</strain>
    </source>
</reference>
<evidence type="ECO:0000313" key="3">
    <source>
        <dbReference type="Proteomes" id="UP000294650"/>
    </source>
</evidence>
<organism evidence="2 3">
    <name type="scientific">Melghiribacillus thermohalophilus</name>
    <dbReference type="NCBI Taxonomy" id="1324956"/>
    <lineage>
        <taxon>Bacteria</taxon>
        <taxon>Bacillati</taxon>
        <taxon>Bacillota</taxon>
        <taxon>Bacilli</taxon>
        <taxon>Bacillales</taxon>
        <taxon>Bacillaceae</taxon>
        <taxon>Melghiribacillus</taxon>
    </lineage>
</organism>
<evidence type="ECO:0000313" key="2">
    <source>
        <dbReference type="EMBL" id="TCT24586.1"/>
    </source>
</evidence>
<evidence type="ECO:0000256" key="1">
    <source>
        <dbReference type="SAM" id="Phobius"/>
    </source>
</evidence>
<dbReference type="AlphaFoldDB" id="A0A4R3N8N0"/>
<dbReference type="RefSeq" id="WP_279388237.1">
    <property type="nucleotide sequence ID" value="NZ_SMAN01000005.1"/>
</dbReference>
<keyword evidence="1" id="KW-1133">Transmembrane helix</keyword>
<dbReference type="EMBL" id="SMAN01000005">
    <property type="protein sequence ID" value="TCT24586.1"/>
    <property type="molecule type" value="Genomic_DNA"/>
</dbReference>
<comment type="caution">
    <text evidence="2">The sequence shown here is derived from an EMBL/GenBank/DDBJ whole genome shotgun (WGS) entry which is preliminary data.</text>
</comment>
<dbReference type="Proteomes" id="UP000294650">
    <property type="component" value="Unassembled WGS sequence"/>
</dbReference>
<accession>A0A4R3N8N0</accession>
<name>A0A4R3N8N0_9BACI</name>
<sequence>MLDTFALIGFVFGIAALTIAGHLQKKVNELERRIRSLERKED</sequence>
<feature type="transmembrane region" description="Helical" evidence="1">
    <location>
        <begin position="6"/>
        <end position="23"/>
    </location>
</feature>
<keyword evidence="1" id="KW-0812">Transmembrane</keyword>